<dbReference type="Proteomes" id="UP000008698">
    <property type="component" value="Unassembled WGS sequence"/>
</dbReference>
<protein>
    <submittedName>
        <fullName evidence="1">Predicted protein</fullName>
    </submittedName>
</protein>
<sequence length="198" mass="21815">MAIRSDSGLCTLSHRAQRCHKPETGAFDAMPRHTTKASAAIWRVVGHGSNCRVTLKHAGGRRGGRRRQARLSSIARAVVTPFEAGQCPTRTHRFLGRVTRPVLSSASQRLTERADTQSQLWVPMLKPISQVGPRCSRPGRTGRCARDNRGCDVRPQWLAGNGHEYSDNNGALEQIKLSDPRKLADELARGMRDDTTLG</sequence>
<dbReference type="GeneID" id="9534570"/>
<accession>C9SVP7</accession>
<organism evidence="2">
    <name type="scientific">Verticillium alfalfae (strain VaMs.102 / ATCC MYA-4576 / FGSC 10136)</name>
    <name type="common">Verticillium wilt of alfalfa</name>
    <name type="synonym">Verticillium albo-atrum</name>
    <dbReference type="NCBI Taxonomy" id="526221"/>
    <lineage>
        <taxon>Eukaryota</taxon>
        <taxon>Fungi</taxon>
        <taxon>Dikarya</taxon>
        <taxon>Ascomycota</taxon>
        <taxon>Pezizomycotina</taxon>
        <taxon>Sordariomycetes</taxon>
        <taxon>Hypocreomycetidae</taxon>
        <taxon>Glomerellales</taxon>
        <taxon>Plectosphaerellaceae</taxon>
        <taxon>Verticillium</taxon>
    </lineage>
</organism>
<gene>
    <name evidence="1" type="ORF">VDBG_08972</name>
</gene>
<proteinExistence type="predicted"/>
<name>C9SVP7_VERA1</name>
<dbReference type="OrthoDB" id="10392812at2759"/>
<evidence type="ECO:0000313" key="2">
    <source>
        <dbReference type="Proteomes" id="UP000008698"/>
    </source>
</evidence>
<dbReference type="EMBL" id="DS985226">
    <property type="protein sequence ID" value="EEY22862.1"/>
    <property type="molecule type" value="Genomic_DNA"/>
</dbReference>
<dbReference type="RefSeq" id="XP_003001176.1">
    <property type="nucleotide sequence ID" value="XM_003001130.1"/>
</dbReference>
<dbReference type="KEGG" id="val:VDBG_08972"/>
<reference evidence="2" key="1">
    <citation type="journal article" date="2011" name="PLoS Pathog.">
        <title>Comparative genomics yields insights into niche adaptation of plant vascular wilt pathogens.</title>
        <authorList>
            <person name="Klosterman S.J."/>
            <person name="Subbarao K.V."/>
            <person name="Kang S."/>
            <person name="Veronese P."/>
            <person name="Gold S.E."/>
            <person name="Thomma B.P.H.J."/>
            <person name="Chen Z."/>
            <person name="Henrissat B."/>
            <person name="Lee Y.-H."/>
            <person name="Park J."/>
            <person name="Garcia-Pedrajas M.D."/>
            <person name="Barbara D.J."/>
            <person name="Anchieta A."/>
            <person name="de Jonge R."/>
            <person name="Santhanam P."/>
            <person name="Maruthachalam K."/>
            <person name="Atallah Z."/>
            <person name="Amyotte S.G."/>
            <person name="Paz Z."/>
            <person name="Inderbitzin P."/>
            <person name="Hayes R.J."/>
            <person name="Heiman D.I."/>
            <person name="Young S."/>
            <person name="Zeng Q."/>
            <person name="Engels R."/>
            <person name="Galagan J."/>
            <person name="Cuomo C.A."/>
            <person name="Dobinson K.F."/>
            <person name="Ma L.-J."/>
        </authorList>
    </citation>
    <scope>NUCLEOTIDE SEQUENCE [LARGE SCALE GENOMIC DNA]</scope>
    <source>
        <strain evidence="2">VaMs.102 / ATCC MYA-4576 / FGSC 10136</strain>
    </source>
</reference>
<keyword evidence="2" id="KW-1185">Reference proteome</keyword>
<dbReference type="AlphaFoldDB" id="C9SVP7"/>
<dbReference type="HOGENOM" id="CLU_1379076_0_0_1"/>
<evidence type="ECO:0000313" key="1">
    <source>
        <dbReference type="EMBL" id="EEY22862.1"/>
    </source>
</evidence>